<keyword evidence="3" id="KW-0328">Glycosyltransferase</keyword>
<dbReference type="GO" id="GO:0008955">
    <property type="term" value="F:peptidoglycan glycosyltransferase activity"/>
    <property type="evidence" value="ECO:0007669"/>
    <property type="project" value="UniProtKB-EC"/>
</dbReference>
<dbReference type="PANTHER" id="PTHR32282:SF31">
    <property type="entry name" value="PEPTIDOGLYCAN GLYCOSYLTRANSFERASE"/>
    <property type="match status" value="1"/>
</dbReference>
<keyword evidence="12" id="KW-1185">Reference proteome</keyword>
<evidence type="ECO:0000256" key="6">
    <source>
        <dbReference type="ARBA" id="ARBA00023268"/>
    </source>
</evidence>
<evidence type="ECO:0000259" key="9">
    <source>
        <dbReference type="Pfam" id="PF00905"/>
    </source>
</evidence>
<dbReference type="GO" id="GO:0009252">
    <property type="term" value="P:peptidoglycan biosynthetic process"/>
    <property type="evidence" value="ECO:0007669"/>
    <property type="project" value="UniProtKB-UniPathway"/>
</dbReference>
<evidence type="ECO:0000256" key="4">
    <source>
        <dbReference type="ARBA" id="ARBA00022679"/>
    </source>
</evidence>
<keyword evidence="4" id="KW-0808">Transferase</keyword>
<reference evidence="11 12" key="1">
    <citation type="submission" date="2019-08" db="EMBL/GenBank/DDBJ databases">
        <authorList>
            <person name="Liang Q."/>
        </authorList>
    </citation>
    <scope>NUCLEOTIDE SEQUENCE [LARGE SCALE GENOMIC DNA]</scope>
    <source>
        <strain evidence="11 12">V1718</strain>
    </source>
</reference>
<dbReference type="InterPro" id="IPR050396">
    <property type="entry name" value="Glycosyltr_51/Transpeptidase"/>
</dbReference>
<dbReference type="Pfam" id="PF00905">
    <property type="entry name" value="Transpeptidase"/>
    <property type="match status" value="1"/>
</dbReference>
<dbReference type="EMBL" id="CP042467">
    <property type="protein sequence ID" value="QED27584.1"/>
    <property type="molecule type" value="Genomic_DNA"/>
</dbReference>
<dbReference type="KEGG" id="bbae:FRD01_10085"/>
<evidence type="ECO:0000256" key="8">
    <source>
        <dbReference type="ARBA" id="ARBA00049902"/>
    </source>
</evidence>
<feature type="domain" description="Penicillin-binding protein transpeptidase" evidence="9">
    <location>
        <begin position="326"/>
        <end position="569"/>
    </location>
</feature>
<dbReference type="RefSeq" id="WP_146959269.1">
    <property type="nucleotide sequence ID" value="NZ_CP042467.1"/>
</dbReference>
<name>A0A5B8XPY6_9DELT</name>
<dbReference type="EC" id="2.4.99.28" evidence="7"/>
<keyword evidence="6" id="KW-0511">Multifunctional enzyme</keyword>
<dbReference type="SUPFAM" id="SSF56601">
    <property type="entry name" value="beta-lactamase/transpeptidase-like"/>
    <property type="match status" value="1"/>
</dbReference>
<evidence type="ECO:0000313" key="12">
    <source>
        <dbReference type="Proteomes" id="UP000321595"/>
    </source>
</evidence>
<gene>
    <name evidence="11" type="ORF">FRD01_10085</name>
</gene>
<dbReference type="Pfam" id="PF00912">
    <property type="entry name" value="Transgly"/>
    <property type="match status" value="1"/>
</dbReference>
<keyword evidence="2" id="KW-0645">Protease</keyword>
<dbReference type="GO" id="GO:0006508">
    <property type="term" value="P:proteolysis"/>
    <property type="evidence" value="ECO:0007669"/>
    <property type="project" value="UniProtKB-KW"/>
</dbReference>
<dbReference type="SUPFAM" id="SSF53955">
    <property type="entry name" value="Lysozyme-like"/>
    <property type="match status" value="1"/>
</dbReference>
<feature type="domain" description="Glycosyl transferase family 51" evidence="10">
    <location>
        <begin position="64"/>
        <end position="226"/>
    </location>
</feature>
<evidence type="ECO:0000256" key="5">
    <source>
        <dbReference type="ARBA" id="ARBA00022801"/>
    </source>
</evidence>
<proteinExistence type="predicted"/>
<evidence type="ECO:0000256" key="1">
    <source>
        <dbReference type="ARBA" id="ARBA00022645"/>
    </source>
</evidence>
<comment type="catalytic activity">
    <reaction evidence="8">
        <text>[GlcNAc-(1-&gt;4)-Mur2Ac(oyl-L-Ala-gamma-D-Glu-L-Lys-D-Ala-D-Ala)](n)-di-trans,octa-cis-undecaprenyl diphosphate + beta-D-GlcNAc-(1-&gt;4)-Mur2Ac(oyl-L-Ala-gamma-D-Glu-L-Lys-D-Ala-D-Ala)-di-trans,octa-cis-undecaprenyl diphosphate = [GlcNAc-(1-&gt;4)-Mur2Ac(oyl-L-Ala-gamma-D-Glu-L-Lys-D-Ala-D-Ala)](n+1)-di-trans,octa-cis-undecaprenyl diphosphate + di-trans,octa-cis-undecaprenyl diphosphate + H(+)</text>
        <dbReference type="Rhea" id="RHEA:23708"/>
        <dbReference type="Rhea" id="RHEA-COMP:9602"/>
        <dbReference type="Rhea" id="RHEA-COMP:9603"/>
        <dbReference type="ChEBI" id="CHEBI:15378"/>
        <dbReference type="ChEBI" id="CHEBI:58405"/>
        <dbReference type="ChEBI" id="CHEBI:60033"/>
        <dbReference type="ChEBI" id="CHEBI:78435"/>
        <dbReference type="EC" id="2.4.99.28"/>
    </reaction>
</comment>
<accession>A0A5B8XPY6</accession>
<dbReference type="InterPro" id="IPR036950">
    <property type="entry name" value="PBP_transglycosylase"/>
</dbReference>
<dbReference type="Proteomes" id="UP000321595">
    <property type="component" value="Chromosome"/>
</dbReference>
<keyword evidence="1" id="KW-0121">Carboxypeptidase</keyword>
<evidence type="ECO:0000256" key="2">
    <source>
        <dbReference type="ARBA" id="ARBA00022670"/>
    </source>
</evidence>
<evidence type="ECO:0000259" key="10">
    <source>
        <dbReference type="Pfam" id="PF00912"/>
    </source>
</evidence>
<organism evidence="11 12">
    <name type="scientific">Microvenator marinus</name>
    <dbReference type="NCBI Taxonomy" id="2600177"/>
    <lineage>
        <taxon>Bacteria</taxon>
        <taxon>Deltaproteobacteria</taxon>
        <taxon>Bradymonadales</taxon>
        <taxon>Microvenatoraceae</taxon>
        <taxon>Microvenator</taxon>
    </lineage>
</organism>
<dbReference type="GO" id="GO:0030288">
    <property type="term" value="C:outer membrane-bounded periplasmic space"/>
    <property type="evidence" value="ECO:0007669"/>
    <property type="project" value="TreeGrafter"/>
</dbReference>
<dbReference type="Gene3D" id="1.10.3810.10">
    <property type="entry name" value="Biosynthetic peptidoglycan transglycosylase-like"/>
    <property type="match status" value="1"/>
</dbReference>
<dbReference type="AlphaFoldDB" id="A0A5B8XPY6"/>
<sequence length="676" mass="75608">MTKILRNFGLVLLFVTILGVVVGVVVFRNTFQTPDLPEIRSLEPTFPSRIETLDGQWMDGAFATKPVHLNELPAHVPQAFIAAEDHEFYSHHAFSVRGMIRAALANWRGEKITQGASTITQQLARQFVGSERTYDRKIREILLARRIEEHYTKDEILDVYLKSVFFGSNATGLTQASWRFFHKDPRELSVVEAATLAGVLPAPSVYNPHANLELARRERDRVLRRMAETGVLEPAEAERLRGTPIELAQTPAPSVHRELLASARRALSEHFGEDAWEKGGITVVVQEDLALVGRAREALHKGVLELMERQEKTWEPDSGEPPVFEGAMMVADTKTGRVLASVGTAFEGSSEFDRSRQACRQPGSLFKPIVYAEAVSRGISVATMLNDLPLEMETAYGPVWNPRNADFDFRGYMMLADALAASRNIPVLRLAQHLGYESIIKRARTMGVESLIDPARSMPLGASCVRVFEMMRVYAAFQRGGLSMPYADIAYFKMPDGSVSHDYLSLGGTDHRADETLRPTQVLSPEVAFVMMNLLRRVVVRGTAYELDNAWNVAAKTGTTNQYDAWFAALDGERVYIVWIGAEKHDTPLGRRENAARVAMPVFEYFFEEFAPGTLDLSPENAPKRIEFHAIDRTSGLLSKDGSDVLPFLPRTKPYDWAPSKATRQAQSVDQLYTEF</sequence>
<dbReference type="InterPro" id="IPR001460">
    <property type="entry name" value="PCN-bd_Tpept"/>
</dbReference>
<dbReference type="InterPro" id="IPR023346">
    <property type="entry name" value="Lysozyme-like_dom_sf"/>
</dbReference>
<dbReference type="Gene3D" id="3.40.710.10">
    <property type="entry name" value="DD-peptidase/beta-lactamase superfamily"/>
    <property type="match status" value="1"/>
</dbReference>
<dbReference type="UniPathway" id="UPA00219"/>
<dbReference type="GO" id="GO:0008658">
    <property type="term" value="F:penicillin binding"/>
    <property type="evidence" value="ECO:0007669"/>
    <property type="project" value="InterPro"/>
</dbReference>
<keyword evidence="5" id="KW-0378">Hydrolase</keyword>
<evidence type="ECO:0000256" key="7">
    <source>
        <dbReference type="ARBA" id="ARBA00044770"/>
    </source>
</evidence>
<dbReference type="GO" id="GO:0004180">
    <property type="term" value="F:carboxypeptidase activity"/>
    <property type="evidence" value="ECO:0007669"/>
    <property type="project" value="UniProtKB-KW"/>
</dbReference>
<protein>
    <recommendedName>
        <fullName evidence="7">peptidoglycan glycosyltransferase</fullName>
        <ecNumber evidence="7">2.4.99.28</ecNumber>
    </recommendedName>
</protein>
<evidence type="ECO:0000256" key="3">
    <source>
        <dbReference type="ARBA" id="ARBA00022676"/>
    </source>
</evidence>
<dbReference type="InterPro" id="IPR001264">
    <property type="entry name" value="Glyco_trans_51"/>
</dbReference>
<dbReference type="PANTHER" id="PTHR32282">
    <property type="entry name" value="BINDING PROTEIN TRANSPEPTIDASE, PUTATIVE-RELATED"/>
    <property type="match status" value="1"/>
</dbReference>
<dbReference type="OrthoDB" id="9766909at2"/>
<dbReference type="InterPro" id="IPR012338">
    <property type="entry name" value="Beta-lactam/transpept-like"/>
</dbReference>
<evidence type="ECO:0000313" key="11">
    <source>
        <dbReference type="EMBL" id="QED27584.1"/>
    </source>
</evidence>